<dbReference type="Proteomes" id="UP000078225">
    <property type="component" value="Unassembled WGS sequence"/>
</dbReference>
<proteinExistence type="predicted"/>
<dbReference type="AlphaFoldDB" id="A0A1B7L231"/>
<gene>
    <name evidence="2" type="ORF">A9B99_09095</name>
</gene>
<sequence>MRYRFKCDINADAKKGGYTDGINGGVCTAASIAYCRNLVRNKPQELEYFSRACHFTARQRAAYYACEAGKLNSITCILKSDNLPYTFRFYFDRWEHTVSMGYGVYMIVFTFSHIVHVVVLDNRVKSNCILFDANFGEIEFEVGPWEFIRFMNEKYVATSQIFVLDIDC</sequence>
<keyword evidence="1" id="KW-0812">Transmembrane</keyword>
<dbReference type="RefSeq" id="WP_064598450.1">
    <property type="nucleotide sequence ID" value="NZ_JBDJAE010000019.1"/>
</dbReference>
<dbReference type="EMBL" id="LYRP01000022">
    <property type="protein sequence ID" value="OAT76459.1"/>
    <property type="molecule type" value="Genomic_DNA"/>
</dbReference>
<accession>A0A1B7L231</accession>
<keyword evidence="1" id="KW-0472">Membrane</keyword>
<organism evidence="2 3">
    <name type="scientific">Mangrovibacter phragmitis</name>
    <dbReference type="NCBI Taxonomy" id="1691903"/>
    <lineage>
        <taxon>Bacteria</taxon>
        <taxon>Pseudomonadati</taxon>
        <taxon>Pseudomonadota</taxon>
        <taxon>Gammaproteobacteria</taxon>
        <taxon>Enterobacterales</taxon>
        <taxon>Enterobacteriaceae</taxon>
        <taxon>Mangrovibacter</taxon>
    </lineage>
</organism>
<feature type="transmembrane region" description="Helical" evidence="1">
    <location>
        <begin position="102"/>
        <end position="120"/>
    </location>
</feature>
<reference evidence="3" key="1">
    <citation type="submission" date="2016-05" db="EMBL/GenBank/DDBJ databases">
        <authorList>
            <person name="Behera P."/>
            <person name="Vaishampayan P."/>
            <person name="Singh N."/>
            <person name="Raina V."/>
            <person name="Suar M."/>
            <person name="Pattnaik A."/>
            <person name="Rastogi G."/>
        </authorList>
    </citation>
    <scope>NUCLEOTIDE SEQUENCE [LARGE SCALE GENOMIC DNA]</scope>
    <source>
        <strain evidence="3">MP23</strain>
    </source>
</reference>
<protein>
    <submittedName>
        <fullName evidence="2">Uncharacterized protein</fullName>
    </submittedName>
</protein>
<comment type="caution">
    <text evidence="2">The sequence shown here is derived from an EMBL/GenBank/DDBJ whole genome shotgun (WGS) entry which is preliminary data.</text>
</comment>
<keyword evidence="3" id="KW-1185">Reference proteome</keyword>
<evidence type="ECO:0000313" key="3">
    <source>
        <dbReference type="Proteomes" id="UP000078225"/>
    </source>
</evidence>
<keyword evidence="1" id="KW-1133">Transmembrane helix</keyword>
<name>A0A1B7L231_9ENTR</name>
<evidence type="ECO:0000256" key="1">
    <source>
        <dbReference type="SAM" id="Phobius"/>
    </source>
</evidence>
<evidence type="ECO:0000313" key="2">
    <source>
        <dbReference type="EMBL" id="OAT76459.1"/>
    </source>
</evidence>